<feature type="domain" description="G-protein coupled receptors family 2 profile 2" evidence="7">
    <location>
        <begin position="12"/>
        <end position="197"/>
    </location>
</feature>
<evidence type="ECO:0000313" key="9">
    <source>
        <dbReference type="EMBL" id="KFH44238.1"/>
    </source>
</evidence>
<evidence type="ECO:0000256" key="6">
    <source>
        <dbReference type="SAM" id="Phobius"/>
    </source>
</evidence>
<comment type="subcellular location">
    <subcellularLocation>
        <location evidence="1">Membrane</location>
        <topology evidence="1">Multi-pass membrane protein</topology>
    </subcellularLocation>
</comment>
<feature type="transmembrane region" description="Helical" evidence="6">
    <location>
        <begin position="12"/>
        <end position="35"/>
    </location>
</feature>
<reference evidence="10" key="1">
    <citation type="journal article" date="2014" name="Genome Announc.">
        <title>Genome sequence and annotation of Acremonium chrysogenum, producer of the beta-lactam antibiotic cephalosporin C.</title>
        <authorList>
            <person name="Terfehr D."/>
            <person name="Dahlmann T.A."/>
            <person name="Specht T."/>
            <person name="Zadra I."/>
            <person name="Kuernsteiner H."/>
            <person name="Kueck U."/>
        </authorList>
    </citation>
    <scope>NUCLEOTIDE SEQUENCE [LARGE SCALE GENOMIC DNA]</scope>
    <source>
        <strain evidence="10">ATCC 11550 / CBS 779.69 / DSM 880 / IAM 14645 / JCM 23072 / IMI 49137</strain>
    </source>
</reference>
<dbReference type="AlphaFoldDB" id="A0A086T4F6"/>
<feature type="transmembrane region" description="Helical" evidence="6">
    <location>
        <begin position="314"/>
        <end position="334"/>
    </location>
</feature>
<dbReference type="SUPFAM" id="SSF81321">
    <property type="entry name" value="Family A G protein-coupled receptor-like"/>
    <property type="match status" value="1"/>
</dbReference>
<feature type="transmembrane region" description="Helical" evidence="6">
    <location>
        <begin position="163"/>
        <end position="186"/>
    </location>
</feature>
<dbReference type="PANTHER" id="PTHR23112">
    <property type="entry name" value="G PROTEIN-COUPLED RECEPTOR 157-RELATED"/>
    <property type="match status" value="1"/>
</dbReference>
<comment type="caution">
    <text evidence="9">The sequence shown here is derived from an EMBL/GenBank/DDBJ whole genome shotgun (WGS) entry which is preliminary data.</text>
</comment>
<proteinExistence type="predicted"/>
<feature type="region of interest" description="Disordered" evidence="5">
    <location>
        <begin position="425"/>
        <end position="480"/>
    </location>
</feature>
<evidence type="ECO:0000256" key="5">
    <source>
        <dbReference type="SAM" id="MobiDB-lite"/>
    </source>
</evidence>
<evidence type="ECO:0000259" key="8">
    <source>
        <dbReference type="PROSITE" id="PS50262"/>
    </source>
</evidence>
<evidence type="ECO:0000256" key="4">
    <source>
        <dbReference type="ARBA" id="ARBA00023136"/>
    </source>
</evidence>
<dbReference type="InterPro" id="IPR000832">
    <property type="entry name" value="GPCR_2_secretin-like"/>
</dbReference>
<gene>
    <name evidence="9" type="ORF">ACRE_049950</name>
</gene>
<dbReference type="GO" id="GO:0007166">
    <property type="term" value="P:cell surface receptor signaling pathway"/>
    <property type="evidence" value="ECO:0007669"/>
    <property type="project" value="InterPro"/>
</dbReference>
<feature type="transmembrane region" description="Helical" evidence="6">
    <location>
        <begin position="120"/>
        <end position="140"/>
    </location>
</feature>
<feature type="compositionally biased region" description="Polar residues" evidence="5">
    <location>
        <begin position="464"/>
        <end position="473"/>
    </location>
</feature>
<keyword evidence="10" id="KW-1185">Reference proteome</keyword>
<dbReference type="InterPro" id="IPR017452">
    <property type="entry name" value="GPCR_Rhodpsn_7TM"/>
</dbReference>
<dbReference type="PROSITE" id="PS50261">
    <property type="entry name" value="G_PROTEIN_RECEP_F2_4"/>
    <property type="match status" value="1"/>
</dbReference>
<keyword evidence="2 6" id="KW-0812">Transmembrane</keyword>
<dbReference type="OrthoDB" id="18453at2759"/>
<evidence type="ECO:0000256" key="1">
    <source>
        <dbReference type="ARBA" id="ARBA00004141"/>
    </source>
</evidence>
<dbReference type="Gene3D" id="1.20.1070.10">
    <property type="entry name" value="Rhodopsin 7-helix transmembrane proteins"/>
    <property type="match status" value="1"/>
</dbReference>
<dbReference type="PROSITE" id="PS50262">
    <property type="entry name" value="G_PROTEIN_RECEP_F1_2"/>
    <property type="match status" value="1"/>
</dbReference>
<dbReference type="PANTHER" id="PTHR23112:SF22">
    <property type="entry name" value="G-PROTEIN COUPLED RECEPTOR"/>
    <property type="match status" value="1"/>
</dbReference>
<sequence>MAPLTPEQLEDISIIERACSVISLLGSLFVIVTFCLSRSFHKPVNRLVFYATFGNMLTNVGTLMSRTYVNSPDSVGCQFQSFLIQMFMPADAFWILAMAINVYLTFYYRFDAHRLRRMEVPYLICCYGIPLIPATVYLFVRNSNGQRVYGDAVLWCWVVPEWMIWRILTFYGPVWILILTTFFIYIRAGRTIYYKRKQLQNFSVSETDPISLGETMATIKTTEITVTTTPAEGSGAPLRPLTRSGPNARGHGEYAVTIAACGSVAYVPPRTYTRNPKKVTTAEQGAGAPPGSQPPPPAPHVAARRRNYELNNAAWAYAKCAFLFFTALLITWIPSSTNRVYSVIHGGSLPALEFMSAFVLPLQGFWNCLIYATTSWTACKNLWHDVRHGRRPEVADLVGGMAAKDNESDLADMMNGGSGHHRNHNYSLDDIHLGGNGGMGGGQDSPMGTQSKMSRRIKKDGESESMTELANRNSDSDSGR</sequence>
<dbReference type="CDD" id="cd13952">
    <property type="entry name" value="7tm_classB"/>
    <property type="match status" value="1"/>
</dbReference>
<name>A0A086T4F6_HAPC1</name>
<keyword evidence="3 6" id="KW-1133">Transmembrane helix</keyword>
<feature type="domain" description="G-protein coupled receptors family 1 profile" evidence="8">
    <location>
        <begin position="26"/>
        <end position="371"/>
    </location>
</feature>
<dbReference type="Pfam" id="PF00002">
    <property type="entry name" value="7tm_2"/>
    <property type="match status" value="1"/>
</dbReference>
<dbReference type="EMBL" id="JPKY01000052">
    <property type="protein sequence ID" value="KFH44238.1"/>
    <property type="molecule type" value="Genomic_DNA"/>
</dbReference>
<feature type="transmembrane region" description="Helical" evidence="6">
    <location>
        <begin position="354"/>
        <end position="372"/>
    </location>
</feature>
<dbReference type="InterPro" id="IPR017981">
    <property type="entry name" value="GPCR_2-like_7TM"/>
</dbReference>
<dbReference type="GO" id="GO:0004930">
    <property type="term" value="F:G protein-coupled receptor activity"/>
    <property type="evidence" value="ECO:0007669"/>
    <property type="project" value="InterPro"/>
</dbReference>
<organism evidence="9 10">
    <name type="scientific">Hapsidospora chrysogenum (strain ATCC 11550 / CBS 779.69 / DSM 880 / IAM 14645 / JCM 23072 / IMI 49137)</name>
    <name type="common">Acremonium chrysogenum</name>
    <dbReference type="NCBI Taxonomy" id="857340"/>
    <lineage>
        <taxon>Eukaryota</taxon>
        <taxon>Fungi</taxon>
        <taxon>Dikarya</taxon>
        <taxon>Ascomycota</taxon>
        <taxon>Pezizomycotina</taxon>
        <taxon>Sordariomycetes</taxon>
        <taxon>Hypocreomycetidae</taxon>
        <taxon>Hypocreales</taxon>
        <taxon>Bionectriaceae</taxon>
        <taxon>Hapsidospora</taxon>
    </lineage>
</organism>
<accession>A0A086T4F6</accession>
<dbReference type="STRING" id="857340.A0A086T4F6"/>
<feature type="compositionally biased region" description="Gly residues" evidence="5">
    <location>
        <begin position="434"/>
        <end position="443"/>
    </location>
</feature>
<feature type="transmembrane region" description="Helical" evidence="6">
    <location>
        <begin position="47"/>
        <end position="66"/>
    </location>
</feature>
<evidence type="ECO:0000256" key="3">
    <source>
        <dbReference type="ARBA" id="ARBA00022989"/>
    </source>
</evidence>
<evidence type="ECO:0000259" key="7">
    <source>
        <dbReference type="PROSITE" id="PS50261"/>
    </source>
</evidence>
<feature type="region of interest" description="Disordered" evidence="5">
    <location>
        <begin position="279"/>
        <end position="301"/>
    </location>
</feature>
<evidence type="ECO:0000313" key="10">
    <source>
        <dbReference type="Proteomes" id="UP000029964"/>
    </source>
</evidence>
<dbReference type="GO" id="GO:0007189">
    <property type="term" value="P:adenylate cyclase-activating G protein-coupled receptor signaling pathway"/>
    <property type="evidence" value="ECO:0007669"/>
    <property type="project" value="TreeGrafter"/>
</dbReference>
<keyword evidence="4 6" id="KW-0472">Membrane</keyword>
<dbReference type="HOGENOM" id="CLU_024810_3_1_1"/>
<dbReference type="GO" id="GO:0005886">
    <property type="term" value="C:plasma membrane"/>
    <property type="evidence" value="ECO:0007669"/>
    <property type="project" value="TreeGrafter"/>
</dbReference>
<dbReference type="Proteomes" id="UP000029964">
    <property type="component" value="Unassembled WGS sequence"/>
</dbReference>
<evidence type="ECO:0000256" key="2">
    <source>
        <dbReference type="ARBA" id="ARBA00022692"/>
    </source>
</evidence>
<feature type="transmembrane region" description="Helical" evidence="6">
    <location>
        <begin position="86"/>
        <end position="108"/>
    </location>
</feature>
<keyword evidence="9" id="KW-0675">Receptor</keyword>
<protein>
    <submittedName>
        <fullName evidence="9">Cyclic AMP receptor-like protein A-like protein</fullName>
    </submittedName>
</protein>